<reference evidence="3" key="1">
    <citation type="journal article" date="2019" name="Int. J. Syst. Evol. Microbiol.">
        <title>The Global Catalogue of Microorganisms (GCM) 10K type strain sequencing project: providing services to taxonomists for standard genome sequencing and annotation.</title>
        <authorList>
            <consortium name="The Broad Institute Genomics Platform"/>
            <consortium name="The Broad Institute Genome Sequencing Center for Infectious Disease"/>
            <person name="Wu L."/>
            <person name="Ma J."/>
        </authorList>
    </citation>
    <scope>NUCLEOTIDE SEQUENCE [LARGE SCALE GENOMIC DNA]</scope>
    <source>
        <strain evidence="3">CGMCC 1.15180</strain>
    </source>
</reference>
<keyword evidence="3" id="KW-1185">Reference proteome</keyword>
<proteinExistence type="predicted"/>
<feature type="chain" id="PRO_5046008370" evidence="1">
    <location>
        <begin position="22"/>
        <end position="244"/>
    </location>
</feature>
<evidence type="ECO:0000313" key="2">
    <source>
        <dbReference type="EMBL" id="MFD2037542.1"/>
    </source>
</evidence>
<accession>A0ABW4VW50</accession>
<evidence type="ECO:0000256" key="1">
    <source>
        <dbReference type="SAM" id="SignalP"/>
    </source>
</evidence>
<dbReference type="RefSeq" id="WP_376889508.1">
    <property type="nucleotide sequence ID" value="NZ_JBHUHR010000050.1"/>
</dbReference>
<gene>
    <name evidence="2" type="ORF">ACFSKL_22300</name>
</gene>
<dbReference type="Proteomes" id="UP001597361">
    <property type="component" value="Unassembled WGS sequence"/>
</dbReference>
<keyword evidence="1" id="KW-0732">Signal</keyword>
<dbReference type="EMBL" id="JBHUHR010000050">
    <property type="protein sequence ID" value="MFD2037542.1"/>
    <property type="molecule type" value="Genomic_DNA"/>
</dbReference>
<protein>
    <submittedName>
        <fullName evidence="2">Uncharacterized protein</fullName>
    </submittedName>
</protein>
<evidence type="ECO:0000313" key="3">
    <source>
        <dbReference type="Proteomes" id="UP001597361"/>
    </source>
</evidence>
<feature type="signal peptide" evidence="1">
    <location>
        <begin position="1"/>
        <end position="21"/>
    </location>
</feature>
<organism evidence="2 3">
    <name type="scientific">Belliella marina</name>
    <dbReference type="NCBI Taxonomy" id="1644146"/>
    <lineage>
        <taxon>Bacteria</taxon>
        <taxon>Pseudomonadati</taxon>
        <taxon>Bacteroidota</taxon>
        <taxon>Cytophagia</taxon>
        <taxon>Cytophagales</taxon>
        <taxon>Cyclobacteriaceae</taxon>
        <taxon>Belliella</taxon>
    </lineage>
</organism>
<sequence length="244" mass="27655">MKHFYLVLSLMLFGVSIQAQNWSGSTQGSIYYNQGNVGIGTSSPSQKLHVTGNIQVSYSRFIGQNLTDTFDYLDKIQPHYGMQWTNDPQFIGASTLWISSYGGMKFFSAGQVRMKILANGNVGIGTTVPTNKLEVNGTIRAKEVKLEAHNWPDYVFEKDYELMPLEAVNSFIGEHGHLPGLKSANVYEEEGVNMLELNQKLLEKVEELTLYTIDQEKKIRVQNKEINDLKSEIQEIRQLIKEKL</sequence>
<name>A0ABW4VW50_9BACT</name>
<comment type="caution">
    <text evidence="2">The sequence shown here is derived from an EMBL/GenBank/DDBJ whole genome shotgun (WGS) entry which is preliminary data.</text>
</comment>